<name>A0A914R6R7_PAREQ</name>
<accession>A0A914R6R7</accession>
<reference evidence="3" key="1">
    <citation type="submission" date="2022-11" db="UniProtKB">
        <authorList>
            <consortium name="WormBaseParasite"/>
        </authorList>
    </citation>
    <scope>IDENTIFICATION</scope>
</reference>
<organism evidence="2 3">
    <name type="scientific">Parascaris equorum</name>
    <name type="common">Equine roundworm</name>
    <dbReference type="NCBI Taxonomy" id="6256"/>
    <lineage>
        <taxon>Eukaryota</taxon>
        <taxon>Metazoa</taxon>
        <taxon>Ecdysozoa</taxon>
        <taxon>Nematoda</taxon>
        <taxon>Chromadorea</taxon>
        <taxon>Rhabditida</taxon>
        <taxon>Spirurina</taxon>
        <taxon>Ascaridomorpha</taxon>
        <taxon>Ascaridoidea</taxon>
        <taxon>Ascarididae</taxon>
        <taxon>Parascaris</taxon>
    </lineage>
</organism>
<keyword evidence="1" id="KW-0472">Membrane</keyword>
<dbReference type="Proteomes" id="UP000887564">
    <property type="component" value="Unplaced"/>
</dbReference>
<dbReference type="WBParaSite" id="PEQ_0000195301-mRNA-1">
    <property type="protein sequence ID" value="PEQ_0000195301-mRNA-1"/>
    <property type="gene ID" value="PEQ_0000195301"/>
</dbReference>
<protein>
    <submittedName>
        <fullName evidence="3">Uncharacterized protein</fullName>
    </submittedName>
</protein>
<evidence type="ECO:0000313" key="3">
    <source>
        <dbReference type="WBParaSite" id="PEQ_0000195301-mRNA-1"/>
    </source>
</evidence>
<evidence type="ECO:0000256" key="1">
    <source>
        <dbReference type="SAM" id="Phobius"/>
    </source>
</evidence>
<sequence>MRIHKICEISESYCIIFSCFALLSLSLSLKRNFFKTSFL</sequence>
<keyword evidence="2" id="KW-1185">Reference proteome</keyword>
<feature type="transmembrane region" description="Helical" evidence="1">
    <location>
        <begin position="12"/>
        <end position="29"/>
    </location>
</feature>
<proteinExistence type="predicted"/>
<keyword evidence="1" id="KW-1133">Transmembrane helix</keyword>
<evidence type="ECO:0000313" key="2">
    <source>
        <dbReference type="Proteomes" id="UP000887564"/>
    </source>
</evidence>
<keyword evidence="1" id="KW-0812">Transmembrane</keyword>
<dbReference type="AlphaFoldDB" id="A0A914R6R7"/>